<evidence type="ECO:0000313" key="4">
    <source>
        <dbReference type="Proteomes" id="UP000244855"/>
    </source>
</evidence>
<feature type="compositionally biased region" description="Basic and acidic residues" evidence="1">
    <location>
        <begin position="391"/>
        <end position="400"/>
    </location>
</feature>
<evidence type="ECO:0000313" key="3">
    <source>
        <dbReference type="EMBL" id="PVI00191.1"/>
    </source>
</evidence>
<keyword evidence="4" id="KW-1185">Reference proteome</keyword>
<evidence type="ECO:0000259" key="2">
    <source>
        <dbReference type="Pfam" id="PF07985"/>
    </source>
</evidence>
<organism evidence="3 4">
    <name type="scientific">Periconia macrospinosa</name>
    <dbReference type="NCBI Taxonomy" id="97972"/>
    <lineage>
        <taxon>Eukaryota</taxon>
        <taxon>Fungi</taxon>
        <taxon>Dikarya</taxon>
        <taxon>Ascomycota</taxon>
        <taxon>Pezizomycotina</taxon>
        <taxon>Dothideomycetes</taxon>
        <taxon>Pleosporomycetidae</taxon>
        <taxon>Pleosporales</taxon>
        <taxon>Massarineae</taxon>
        <taxon>Periconiaceae</taxon>
        <taxon>Periconia</taxon>
    </lineage>
</organism>
<proteinExistence type="predicted"/>
<protein>
    <recommendedName>
        <fullName evidence="2">SRR1-like domain-containing protein</fullName>
    </recommendedName>
</protein>
<feature type="region of interest" description="Disordered" evidence="1">
    <location>
        <begin position="1"/>
        <end position="25"/>
    </location>
</feature>
<feature type="compositionally biased region" description="Acidic residues" evidence="1">
    <location>
        <begin position="13"/>
        <end position="25"/>
    </location>
</feature>
<dbReference type="OrthoDB" id="5230585at2759"/>
<dbReference type="AlphaFoldDB" id="A0A2V1DQ11"/>
<sequence>MEDQVQESPSDGELSDDEDKDFSDDENCLHTYRYMASSSSPEGTADRATAVSAIREMYTAGVPFFCRETIASVVRQLEAAKDKDGCQTIDVKAINGETLKFNLDTGRVCWPTYKDGLEYILAEPEVEYWTYHKMISTGPDFAPPLPICSLYISHCMIWRDHITKEPHRPPRQTSLIDTRNCFLETQRLWSESVACKELESILQQKLPYQTDTVVAFALGTMSMGGERGIRSSLFQHALARTVQDVVKASNQCQVQCFSQDPMYNTVDKQVLGEIGISVLDNPRAFLEVTNSSVVISVAPNIPVKEIVTDLSRPAALIWNTVTGKTHECTDPDSPRVVQLIRDHYEGFTFSGDKDIFSDLTVYVRRADKSKDNGGGGEQRASVDAVDGFVDGWEKEEGARP</sequence>
<dbReference type="PANTHER" id="PTHR42080">
    <property type="entry name" value="SRR1 DOMAIN-CONTAINING PROTEIN"/>
    <property type="match status" value="1"/>
</dbReference>
<dbReference type="PANTHER" id="PTHR42080:SF3">
    <property type="entry name" value="SRR1-LIKE DOMAIN-CONTAINING PROTEIN"/>
    <property type="match status" value="1"/>
</dbReference>
<feature type="region of interest" description="Disordered" evidence="1">
    <location>
        <begin position="367"/>
        <end position="400"/>
    </location>
</feature>
<dbReference type="InterPro" id="IPR012942">
    <property type="entry name" value="SRR1-like"/>
</dbReference>
<dbReference type="EMBL" id="KZ805377">
    <property type="protein sequence ID" value="PVI00191.1"/>
    <property type="molecule type" value="Genomic_DNA"/>
</dbReference>
<dbReference type="Proteomes" id="UP000244855">
    <property type="component" value="Unassembled WGS sequence"/>
</dbReference>
<accession>A0A2V1DQ11</accession>
<feature type="domain" description="SRR1-like" evidence="2">
    <location>
        <begin position="206"/>
        <end position="362"/>
    </location>
</feature>
<evidence type="ECO:0000256" key="1">
    <source>
        <dbReference type="SAM" id="MobiDB-lite"/>
    </source>
</evidence>
<reference evidence="3 4" key="1">
    <citation type="journal article" date="2018" name="Sci. Rep.">
        <title>Comparative genomics provides insights into the lifestyle and reveals functional heterogeneity of dark septate endophytic fungi.</title>
        <authorList>
            <person name="Knapp D.G."/>
            <person name="Nemeth J.B."/>
            <person name="Barry K."/>
            <person name="Hainaut M."/>
            <person name="Henrissat B."/>
            <person name="Johnson J."/>
            <person name="Kuo A."/>
            <person name="Lim J.H.P."/>
            <person name="Lipzen A."/>
            <person name="Nolan M."/>
            <person name="Ohm R.A."/>
            <person name="Tamas L."/>
            <person name="Grigoriev I.V."/>
            <person name="Spatafora J.W."/>
            <person name="Nagy L.G."/>
            <person name="Kovacs G.M."/>
        </authorList>
    </citation>
    <scope>NUCLEOTIDE SEQUENCE [LARGE SCALE GENOMIC DNA]</scope>
    <source>
        <strain evidence="3 4">DSE2036</strain>
    </source>
</reference>
<name>A0A2V1DQ11_9PLEO</name>
<gene>
    <name evidence="3" type="ORF">DM02DRAFT_672162</name>
</gene>
<dbReference type="Pfam" id="PF07985">
    <property type="entry name" value="SRR1"/>
    <property type="match status" value="1"/>
</dbReference>